<dbReference type="PANTHER" id="PTHR31636">
    <property type="entry name" value="OSJNBA0084A10.13 PROTEIN-RELATED"/>
    <property type="match status" value="1"/>
</dbReference>
<keyword evidence="3" id="KW-0804">Transcription</keyword>
<accession>A0A2N9ENS4</accession>
<dbReference type="Pfam" id="PF03514">
    <property type="entry name" value="GRAS"/>
    <property type="match status" value="1"/>
</dbReference>
<dbReference type="GO" id="GO:0005634">
    <property type="term" value="C:nucleus"/>
    <property type="evidence" value="ECO:0007669"/>
    <property type="project" value="UniProtKB-SubCell"/>
</dbReference>
<evidence type="ECO:0000256" key="1">
    <source>
        <dbReference type="ARBA" id="ARBA00004123"/>
    </source>
</evidence>
<proteinExistence type="inferred from homology"/>
<feature type="short sequence motif" description="LXXLL motif" evidence="5">
    <location>
        <begin position="231"/>
        <end position="235"/>
    </location>
</feature>
<keyword evidence="4" id="KW-0539">Nucleus</keyword>
<dbReference type="EMBL" id="OIVN01000221">
    <property type="protein sequence ID" value="SPC76445.1"/>
    <property type="molecule type" value="Genomic_DNA"/>
</dbReference>
<evidence type="ECO:0000256" key="5">
    <source>
        <dbReference type="PROSITE-ProRule" id="PRU01191"/>
    </source>
</evidence>
<sequence>MAGAQDTGLGSPCPWPRTPLSEEGGLQLVRILEECANDVAANNIQNANTRLEHISCLASPNGTAIQRIAAYFIEAFAERMMIKSLPGLYKALNSTKISLVFEKIHVHRLFSKFFPFIRVAYAITNQAIIEAMEGEKMFHIIDLYSFEADQWIDLFQTLCVRPEGPPRLKITGIHEQKAVLEQMALRLIEEAAKLGIPFQFIPIVSKLENLDLESLCVKSGEALAISSLFQLHSLLATDEEVLRRNSPVASQKTHKVFDVDQQPLRDFLNKDTSGSPDFASPSSILSLSASPKMKNFLSSLRCLSPKLMVITEQEANHNGFSLTGRVKKALNYYAALFDCLDSTLPRESMERYKVEKMLFGEEIKNIIACEGVERHERHEKLEKWILRLEQIGFGRVRLSYHNMLQAGRYLRSYGNDGYNIKDENGCFVICWNKCPLFSISAWSFMRQNRDNWPWGQ</sequence>
<dbReference type="PROSITE" id="PS50985">
    <property type="entry name" value="GRAS"/>
    <property type="match status" value="1"/>
</dbReference>
<dbReference type="InterPro" id="IPR005202">
    <property type="entry name" value="TF_GRAS"/>
</dbReference>
<protein>
    <submittedName>
        <fullName evidence="6">Uncharacterized protein</fullName>
    </submittedName>
</protein>
<organism evidence="6">
    <name type="scientific">Fagus sylvatica</name>
    <name type="common">Beechnut</name>
    <dbReference type="NCBI Taxonomy" id="28930"/>
    <lineage>
        <taxon>Eukaryota</taxon>
        <taxon>Viridiplantae</taxon>
        <taxon>Streptophyta</taxon>
        <taxon>Embryophyta</taxon>
        <taxon>Tracheophyta</taxon>
        <taxon>Spermatophyta</taxon>
        <taxon>Magnoliopsida</taxon>
        <taxon>eudicotyledons</taxon>
        <taxon>Gunneridae</taxon>
        <taxon>Pentapetalae</taxon>
        <taxon>rosids</taxon>
        <taxon>fabids</taxon>
        <taxon>Fagales</taxon>
        <taxon>Fagaceae</taxon>
        <taxon>Fagus</taxon>
    </lineage>
</organism>
<feature type="region of interest" description="VHIID" evidence="5">
    <location>
        <begin position="107"/>
        <end position="172"/>
    </location>
</feature>
<evidence type="ECO:0000256" key="3">
    <source>
        <dbReference type="ARBA" id="ARBA00023163"/>
    </source>
</evidence>
<feature type="short sequence motif" description="VHIID" evidence="5">
    <location>
        <begin position="138"/>
        <end position="142"/>
    </location>
</feature>
<dbReference type="AlphaFoldDB" id="A0A2N9ENS4"/>
<reference evidence="6" key="1">
    <citation type="submission" date="2018-02" db="EMBL/GenBank/DDBJ databases">
        <authorList>
            <person name="Cohen D.B."/>
            <person name="Kent A.D."/>
        </authorList>
    </citation>
    <scope>NUCLEOTIDE SEQUENCE</scope>
</reference>
<name>A0A2N9ENS4_FAGSY</name>
<evidence type="ECO:0000256" key="2">
    <source>
        <dbReference type="ARBA" id="ARBA00023015"/>
    </source>
</evidence>
<evidence type="ECO:0000256" key="4">
    <source>
        <dbReference type="ARBA" id="ARBA00023242"/>
    </source>
</evidence>
<comment type="similarity">
    <text evidence="5">Belongs to the GRAS family.</text>
</comment>
<feature type="region of interest" description="Leucine repeat II (LRII)" evidence="5">
    <location>
        <begin position="182"/>
        <end position="214"/>
    </location>
</feature>
<comment type="caution">
    <text evidence="5">Lacks conserved residue(s) required for the propagation of feature annotation.</text>
</comment>
<keyword evidence="2" id="KW-0805">Transcription regulation</keyword>
<comment type="subcellular location">
    <subcellularLocation>
        <location evidence="1">Nucleus</location>
    </subcellularLocation>
</comment>
<evidence type="ECO:0000313" key="6">
    <source>
        <dbReference type="EMBL" id="SPC76445.1"/>
    </source>
</evidence>
<feature type="region of interest" description="SAW" evidence="5">
    <location>
        <begin position="368"/>
        <end position="443"/>
    </location>
</feature>
<gene>
    <name evidence="6" type="ORF">FSB_LOCUS4327</name>
</gene>